<dbReference type="Proteomes" id="UP000824200">
    <property type="component" value="Unassembled WGS sequence"/>
</dbReference>
<feature type="transmembrane region" description="Helical" evidence="1">
    <location>
        <begin position="531"/>
        <end position="553"/>
    </location>
</feature>
<protein>
    <recommendedName>
        <fullName evidence="4">ABC-2 type transport system permease protein</fullName>
    </recommendedName>
</protein>
<feature type="transmembrane region" description="Helical" evidence="1">
    <location>
        <begin position="501"/>
        <end position="525"/>
    </location>
</feature>
<keyword evidence="1" id="KW-0812">Transmembrane</keyword>
<feature type="transmembrane region" description="Helical" evidence="1">
    <location>
        <begin position="145"/>
        <end position="175"/>
    </location>
</feature>
<reference evidence="2" key="1">
    <citation type="submission" date="2020-10" db="EMBL/GenBank/DDBJ databases">
        <authorList>
            <person name="Gilroy R."/>
        </authorList>
    </citation>
    <scope>NUCLEOTIDE SEQUENCE</scope>
    <source>
        <strain evidence="2">CHK121-14286</strain>
    </source>
</reference>
<name>A0A9D1E4X7_9BACT</name>
<feature type="transmembrane region" description="Helical" evidence="1">
    <location>
        <begin position="337"/>
        <end position="355"/>
    </location>
</feature>
<reference evidence="2" key="2">
    <citation type="journal article" date="2021" name="PeerJ">
        <title>Extensive microbial diversity within the chicken gut microbiome revealed by metagenomics and culture.</title>
        <authorList>
            <person name="Gilroy R."/>
            <person name="Ravi A."/>
            <person name="Getino M."/>
            <person name="Pursley I."/>
            <person name="Horton D.L."/>
            <person name="Alikhan N.F."/>
            <person name="Baker D."/>
            <person name="Gharbi K."/>
            <person name="Hall N."/>
            <person name="Watson M."/>
            <person name="Adriaenssens E.M."/>
            <person name="Foster-Nyarko E."/>
            <person name="Jarju S."/>
            <person name="Secka A."/>
            <person name="Antonio M."/>
            <person name="Oren A."/>
            <person name="Chaudhuri R.R."/>
            <person name="La Ragione R."/>
            <person name="Hildebrand F."/>
            <person name="Pallen M.J."/>
        </authorList>
    </citation>
    <scope>NUCLEOTIDE SEQUENCE</scope>
    <source>
        <strain evidence="2">CHK121-14286</strain>
    </source>
</reference>
<accession>A0A9D1E4X7</accession>
<gene>
    <name evidence="2" type="ORF">IAC95_05705</name>
</gene>
<evidence type="ECO:0008006" key="4">
    <source>
        <dbReference type="Google" id="ProtNLM"/>
    </source>
</evidence>
<feature type="transmembrane region" description="Helical" evidence="1">
    <location>
        <begin position="187"/>
        <end position="207"/>
    </location>
</feature>
<dbReference type="InterPro" id="IPR031599">
    <property type="entry name" value="ABC_tran_2"/>
</dbReference>
<proteinExistence type="predicted"/>
<feature type="transmembrane region" description="Helical" evidence="1">
    <location>
        <begin position="257"/>
        <end position="286"/>
    </location>
</feature>
<evidence type="ECO:0000313" key="2">
    <source>
        <dbReference type="EMBL" id="HIR66356.1"/>
    </source>
</evidence>
<dbReference type="Pfam" id="PF16949">
    <property type="entry name" value="ABC_tran_2"/>
    <property type="match status" value="1"/>
</dbReference>
<feature type="transmembrane region" description="Helical" evidence="1">
    <location>
        <begin position="454"/>
        <end position="480"/>
    </location>
</feature>
<keyword evidence="1" id="KW-0472">Membrane</keyword>
<feature type="transmembrane region" description="Helical" evidence="1">
    <location>
        <begin position="375"/>
        <end position="403"/>
    </location>
</feature>
<keyword evidence="1" id="KW-1133">Transmembrane helix</keyword>
<evidence type="ECO:0000313" key="3">
    <source>
        <dbReference type="Proteomes" id="UP000824200"/>
    </source>
</evidence>
<feature type="transmembrane region" description="Helical" evidence="1">
    <location>
        <begin position="65"/>
        <end position="89"/>
    </location>
</feature>
<feature type="transmembrane region" description="Helical" evidence="1">
    <location>
        <begin position="31"/>
        <end position="59"/>
    </location>
</feature>
<sequence>MKKYLALIKLLLTQQFRYKPLADKKKRAGTIALFVVVGVCLLQTFAIFAVGLFAIGTIVGLDEGVVSLVILMCQGVVLVFGTLTSMSVIFNGKDAEKMLCLPIPSTTVFLAKVTVAYIGETITSALTALMFLLPFGLGAGAGAGYFLMLLPALLLMPVLPTLLGIIVSMPFVALFQRLRTNAVLKSVLQIVLYIAFMAAYMAMIFSFTSLGNSIDSSGQTEAEMLQNLAHALKLAGSRTVFVHCNFMLATSLVSLSFANWIISLLACIAENALIVAFAALISLPFYRWILSSSLESTGNTKSTAENLKKWHYKRGTLIKELAMNDFRRVLRDSQMSLQSLSGVVLMPLLIVLFYFSFNAGSGEDNMLLFLSSSKLYQAIAPVVFLGYMGMIGVGMNVLGVYPISRENKALWHLKALPVPFEKILLAKVLLATVVMLVCDFLTCVLLVVFFKISWYIGIVMMIVMSLTGFGSMCITTLSDLKSPKLGWTNFNQSLKNAKNSWIAMLVGLLVMLGVAVLSVGFIVWYALADSVFALVAMWIVIAVASAVFAVYSYKYMASRAKNYFEMIEA</sequence>
<comment type="caution">
    <text evidence="2">The sequence shown here is derived from an EMBL/GenBank/DDBJ whole genome shotgun (WGS) entry which is preliminary data.</text>
</comment>
<feature type="transmembrane region" description="Helical" evidence="1">
    <location>
        <begin position="424"/>
        <end position="448"/>
    </location>
</feature>
<organism evidence="2 3">
    <name type="scientific">Candidatus Fimimonas gallinarum</name>
    <dbReference type="NCBI Taxonomy" id="2840821"/>
    <lineage>
        <taxon>Bacteria</taxon>
        <taxon>Pseudomonadati</taxon>
        <taxon>Myxococcota</taxon>
        <taxon>Myxococcia</taxon>
        <taxon>Myxococcales</taxon>
        <taxon>Cystobacterineae</taxon>
        <taxon>Myxococcaceae</taxon>
        <taxon>Myxococcaceae incertae sedis</taxon>
        <taxon>Candidatus Fimimonas</taxon>
    </lineage>
</organism>
<evidence type="ECO:0000256" key="1">
    <source>
        <dbReference type="SAM" id="Phobius"/>
    </source>
</evidence>
<dbReference type="EMBL" id="DVHL01000045">
    <property type="protein sequence ID" value="HIR66356.1"/>
    <property type="molecule type" value="Genomic_DNA"/>
</dbReference>
<dbReference type="AlphaFoldDB" id="A0A9D1E4X7"/>